<keyword evidence="3" id="KW-1185">Reference proteome</keyword>
<dbReference type="Gene3D" id="3.60.10.10">
    <property type="entry name" value="Endonuclease/exonuclease/phosphatase"/>
    <property type="match status" value="1"/>
</dbReference>
<dbReference type="EMBL" id="LSRX01000270">
    <property type="protein sequence ID" value="OLQ02220.1"/>
    <property type="molecule type" value="Genomic_DNA"/>
</dbReference>
<name>A0A1Q9E470_SYMMI</name>
<sequence>MGSNPHAHRRISLFYTTNFYLRIAAHAPAQAPDLQAHAPTVEEVGGDDDAAFNRPVITPFASDSSDDSDDSDSSDSSAISEDSDSDGDYEQPEGEEEEESSSDDDHEEVVSAQVANGSPMPVVTATPSGGATETACEALLRGHIPCDETSGRGLQAYVQQAALQLEAITRDVLVLAKLQVQGWALLHLEALMMLDARGNERLFLQLRFGTAPFALASLHLPHDQREDAFDVWTSTIEHVTQALGNVPVGHPVMIGGDFNQPLNTAQDTFSPMAQLRLLIARFRLRITEDVGPTWHARGLEAPLDFLLFRNEGMLGSATKREDLRLALPSDHDLVLTCFQAAPRARNRNRMRRDRCGRWCLQTEQWDSALAQLPEDPSEADLSAAFLTCSFRPKFPRYRDSEQVAGSYIQARGGQDAATKAGQFACRKGSQAIDGAAAASLLLQIGSARLSDRDIGLNLRLRYNTFDRQADELHQYLEELPALDQCLAARELQAQIRACRNTWPEYWFLPALARFIDSHLDILYEIPLWPYQEPAESFWDSSFSEALSVRLLEKWSICHVARYLVAGASPRSTGDILSLCTECPYMTLLVNRRTLHAGFTDWAFPCHAQEALHLPVAQSNLHDVIEVLDSQD</sequence>
<dbReference type="Proteomes" id="UP000186817">
    <property type="component" value="Unassembled WGS sequence"/>
</dbReference>
<gene>
    <name evidence="2" type="ORF">AK812_SmicGene14963</name>
</gene>
<comment type="caution">
    <text evidence="2">The sequence shown here is derived from an EMBL/GenBank/DDBJ whole genome shotgun (WGS) entry which is preliminary data.</text>
</comment>
<protein>
    <recommendedName>
        <fullName evidence="4">Endonuclease/exonuclease/phosphatase domain-containing protein</fullName>
    </recommendedName>
</protein>
<feature type="region of interest" description="Disordered" evidence="1">
    <location>
        <begin position="44"/>
        <end position="129"/>
    </location>
</feature>
<proteinExistence type="predicted"/>
<dbReference type="AlphaFoldDB" id="A0A1Q9E470"/>
<reference evidence="2 3" key="1">
    <citation type="submission" date="2016-02" db="EMBL/GenBank/DDBJ databases">
        <title>Genome analysis of coral dinoflagellate symbionts highlights evolutionary adaptations to a symbiotic lifestyle.</title>
        <authorList>
            <person name="Aranda M."/>
            <person name="Li Y."/>
            <person name="Liew Y.J."/>
            <person name="Baumgarten S."/>
            <person name="Simakov O."/>
            <person name="Wilson M."/>
            <person name="Piel J."/>
            <person name="Ashoor H."/>
            <person name="Bougouffa S."/>
            <person name="Bajic V.B."/>
            <person name="Ryu T."/>
            <person name="Ravasi T."/>
            <person name="Bayer T."/>
            <person name="Micklem G."/>
            <person name="Kim H."/>
            <person name="Bhak J."/>
            <person name="Lajeunesse T.C."/>
            <person name="Voolstra C.R."/>
        </authorList>
    </citation>
    <scope>NUCLEOTIDE SEQUENCE [LARGE SCALE GENOMIC DNA]</scope>
    <source>
        <strain evidence="2 3">CCMP2467</strain>
    </source>
</reference>
<evidence type="ECO:0000313" key="3">
    <source>
        <dbReference type="Proteomes" id="UP000186817"/>
    </source>
</evidence>
<dbReference type="InterPro" id="IPR036691">
    <property type="entry name" value="Endo/exonu/phosph_ase_sf"/>
</dbReference>
<evidence type="ECO:0000313" key="2">
    <source>
        <dbReference type="EMBL" id="OLQ02220.1"/>
    </source>
</evidence>
<evidence type="ECO:0008006" key="4">
    <source>
        <dbReference type="Google" id="ProtNLM"/>
    </source>
</evidence>
<feature type="compositionally biased region" description="Acidic residues" evidence="1">
    <location>
        <begin position="64"/>
        <end position="73"/>
    </location>
</feature>
<evidence type="ECO:0000256" key="1">
    <source>
        <dbReference type="SAM" id="MobiDB-lite"/>
    </source>
</evidence>
<feature type="compositionally biased region" description="Acidic residues" evidence="1">
    <location>
        <begin position="81"/>
        <end position="107"/>
    </location>
</feature>
<dbReference type="SUPFAM" id="SSF56219">
    <property type="entry name" value="DNase I-like"/>
    <property type="match status" value="1"/>
</dbReference>
<accession>A0A1Q9E470</accession>
<organism evidence="2 3">
    <name type="scientific">Symbiodinium microadriaticum</name>
    <name type="common">Dinoflagellate</name>
    <name type="synonym">Zooxanthella microadriatica</name>
    <dbReference type="NCBI Taxonomy" id="2951"/>
    <lineage>
        <taxon>Eukaryota</taxon>
        <taxon>Sar</taxon>
        <taxon>Alveolata</taxon>
        <taxon>Dinophyceae</taxon>
        <taxon>Suessiales</taxon>
        <taxon>Symbiodiniaceae</taxon>
        <taxon>Symbiodinium</taxon>
    </lineage>
</organism>